<accession>A0A9D3ACQ5</accession>
<reference evidence="2" key="2">
    <citation type="submission" date="2021-09" db="EMBL/GenBank/DDBJ databases">
        <authorList>
            <person name="Gilroy R."/>
        </authorList>
    </citation>
    <scope>NUCLEOTIDE SEQUENCE</scope>
    <source>
        <strain evidence="2">USAMLcec12-2067</strain>
    </source>
</reference>
<name>A0A9D3ACQ5_9ACTN</name>
<evidence type="ECO:0000313" key="3">
    <source>
        <dbReference type="Proteomes" id="UP000789325"/>
    </source>
</evidence>
<feature type="compositionally biased region" description="Low complexity" evidence="1">
    <location>
        <begin position="70"/>
        <end position="81"/>
    </location>
</feature>
<evidence type="ECO:0000256" key="1">
    <source>
        <dbReference type="SAM" id="MobiDB-lite"/>
    </source>
</evidence>
<dbReference type="Pfam" id="PF11208">
    <property type="entry name" value="DUF2992"/>
    <property type="match status" value="2"/>
</dbReference>
<sequence>MRKISVSSTLTVYHDGQFWVGVCERAEGGRYGACRVVFGAAEPTDPEILAFVCERWATLPFAYAVAPGVGPGPASASASASGGSGTSGDAGSRFAAYPGHTNPKRRQREARKLVEAVGAGTKAQRALTAAYEARKHERKAAARNVRRDEVARRFALKQQKRKRKHRGR</sequence>
<reference evidence="2" key="1">
    <citation type="journal article" date="2021" name="PeerJ">
        <title>Extensive microbial diversity within the chicken gut microbiome revealed by metagenomics and culture.</title>
        <authorList>
            <person name="Gilroy R."/>
            <person name="Ravi A."/>
            <person name="Getino M."/>
            <person name="Pursley I."/>
            <person name="Horton D.L."/>
            <person name="Alikhan N.F."/>
            <person name="Baker D."/>
            <person name="Gharbi K."/>
            <person name="Hall N."/>
            <person name="Watson M."/>
            <person name="Adriaenssens E.M."/>
            <person name="Foster-Nyarko E."/>
            <person name="Jarju S."/>
            <person name="Secka A."/>
            <person name="Antonio M."/>
            <person name="Oren A."/>
            <person name="Chaudhuri R.R."/>
            <person name="La Ragione R."/>
            <person name="Hildebrand F."/>
            <person name="Pallen M.J."/>
        </authorList>
    </citation>
    <scope>NUCLEOTIDE SEQUENCE</scope>
    <source>
        <strain evidence="2">USAMLcec12-2067</strain>
    </source>
</reference>
<dbReference type="Proteomes" id="UP000789325">
    <property type="component" value="Unassembled WGS sequence"/>
</dbReference>
<dbReference type="InterPro" id="IPR016787">
    <property type="entry name" value="UCP021328"/>
</dbReference>
<dbReference type="AlphaFoldDB" id="A0A9D3ACQ5"/>
<organism evidence="2 3">
    <name type="scientific">Rubneribacter badeniensis</name>
    <dbReference type="NCBI Taxonomy" id="2070688"/>
    <lineage>
        <taxon>Bacteria</taxon>
        <taxon>Bacillati</taxon>
        <taxon>Actinomycetota</taxon>
        <taxon>Coriobacteriia</taxon>
        <taxon>Eggerthellales</taxon>
        <taxon>Eggerthellaceae</taxon>
        <taxon>Rubneribacter</taxon>
    </lineage>
</organism>
<comment type="caution">
    <text evidence="2">The sequence shown here is derived from an EMBL/GenBank/DDBJ whole genome shotgun (WGS) entry which is preliminary data.</text>
</comment>
<proteinExistence type="predicted"/>
<evidence type="ECO:0000313" key="2">
    <source>
        <dbReference type="EMBL" id="HJH43069.1"/>
    </source>
</evidence>
<dbReference type="PIRSF" id="PIRSF021328">
    <property type="entry name" value="UCP021328"/>
    <property type="match status" value="1"/>
</dbReference>
<gene>
    <name evidence="2" type="ORF">K8V16_04650</name>
</gene>
<feature type="compositionally biased region" description="Basic residues" evidence="1">
    <location>
        <begin position="154"/>
        <end position="168"/>
    </location>
</feature>
<dbReference type="EMBL" id="DYZL01000094">
    <property type="protein sequence ID" value="HJH43069.1"/>
    <property type="molecule type" value="Genomic_DNA"/>
</dbReference>
<feature type="region of interest" description="Disordered" evidence="1">
    <location>
        <begin position="70"/>
        <end position="168"/>
    </location>
</feature>
<protein>
    <submittedName>
        <fullName evidence="2">YjdF family protein</fullName>
    </submittedName>
</protein>